<protein>
    <submittedName>
        <fullName evidence="1">Uncharacterized protein</fullName>
    </submittedName>
</protein>
<accession>A0A117NFZ3</accession>
<dbReference type="EMBL" id="LKAM01000014">
    <property type="protein sequence ID" value="KUM45968.1"/>
    <property type="molecule type" value="Genomic_DNA"/>
</dbReference>
<reference evidence="1" key="1">
    <citation type="journal article" date="2015" name="Genome Biol. Evol.">
        <title>Organellar Genomes of White Spruce (Picea glauca): Assembly and Annotation.</title>
        <authorList>
            <person name="Jackman S.D."/>
            <person name="Warren R.L."/>
            <person name="Gibb E.A."/>
            <person name="Vandervalk B.P."/>
            <person name="Mohamadi H."/>
            <person name="Chu J."/>
            <person name="Raymond A."/>
            <person name="Pleasance S."/>
            <person name="Coope R."/>
            <person name="Wildung M.R."/>
            <person name="Ritland C.E."/>
            <person name="Bousquet J."/>
            <person name="Jones S.J."/>
            <person name="Bohlmann J."/>
            <person name="Birol I."/>
        </authorList>
    </citation>
    <scope>NUCLEOTIDE SEQUENCE [LARGE SCALE GENOMIC DNA]</scope>
    <source>
        <tissue evidence="1">Flushing bud</tissue>
    </source>
</reference>
<geneLocation type="mitochondrion" evidence="1"/>
<proteinExistence type="predicted"/>
<organism evidence="1">
    <name type="scientific">Picea glauca</name>
    <name type="common">White spruce</name>
    <name type="synonym">Pinus glauca</name>
    <dbReference type="NCBI Taxonomy" id="3330"/>
    <lineage>
        <taxon>Eukaryota</taxon>
        <taxon>Viridiplantae</taxon>
        <taxon>Streptophyta</taxon>
        <taxon>Embryophyta</taxon>
        <taxon>Tracheophyta</taxon>
        <taxon>Spermatophyta</taxon>
        <taxon>Pinopsida</taxon>
        <taxon>Pinidae</taxon>
        <taxon>Conifers I</taxon>
        <taxon>Pinales</taxon>
        <taxon>Pinaceae</taxon>
        <taxon>Picea</taxon>
    </lineage>
</organism>
<evidence type="ECO:0000313" key="1">
    <source>
        <dbReference type="EMBL" id="KUM45968.1"/>
    </source>
</evidence>
<name>A0A117NFZ3_PICGL</name>
<sequence length="80" mass="9331">MRFPQYNPSSFNHKSIYIKGVRPPSAVQPLALPKKGERLRFYPYLAPRSKQKPPLLNNICSQSTRISFLFPSIYQSLRTY</sequence>
<dbReference type="AlphaFoldDB" id="A0A117NFZ3"/>
<keyword evidence="1" id="KW-0496">Mitochondrion</keyword>
<comment type="caution">
    <text evidence="1">The sequence shown here is derived from an EMBL/GenBank/DDBJ whole genome shotgun (WGS) entry which is preliminary data.</text>
</comment>
<gene>
    <name evidence="1" type="ORF">ABT39_MTgene2071</name>
</gene>